<protein>
    <recommendedName>
        <fullName evidence="4">Phospholipase A2</fullName>
        <ecNumber evidence="3">3.1.1.4</ecNumber>
    </recommendedName>
    <alternativeName>
        <fullName evidence="12">Phosphatidylcholine 2-acylhydrolase</fullName>
    </alternativeName>
</protein>
<evidence type="ECO:0000313" key="15">
    <source>
        <dbReference type="Proteomes" id="UP000694925"/>
    </source>
</evidence>
<evidence type="ECO:0000256" key="11">
    <source>
        <dbReference type="ARBA" id="ARBA00023157"/>
    </source>
</evidence>
<dbReference type="GO" id="GO:0005576">
    <property type="term" value="C:extracellular region"/>
    <property type="evidence" value="ECO:0007669"/>
    <property type="project" value="UniProtKB-SubCell"/>
</dbReference>
<evidence type="ECO:0000256" key="4">
    <source>
        <dbReference type="ARBA" id="ARBA00021721"/>
    </source>
</evidence>
<dbReference type="SMART" id="SM00085">
    <property type="entry name" value="PA2c"/>
    <property type="match status" value="1"/>
</dbReference>
<dbReference type="InterPro" id="IPR016090">
    <property type="entry name" value="PLA2-like_dom"/>
</dbReference>
<evidence type="ECO:0000259" key="14">
    <source>
        <dbReference type="SMART" id="SM00085"/>
    </source>
</evidence>
<evidence type="ECO:0000256" key="6">
    <source>
        <dbReference type="ARBA" id="ARBA00022723"/>
    </source>
</evidence>
<evidence type="ECO:0000256" key="13">
    <source>
        <dbReference type="SAM" id="SignalP"/>
    </source>
</evidence>
<dbReference type="RefSeq" id="XP_026666785.1">
    <property type="nucleotide sequence ID" value="XM_026810984.1"/>
</dbReference>
<dbReference type="EC" id="3.1.1.4" evidence="3"/>
<keyword evidence="13" id="KW-0732">Signal</keyword>
<keyword evidence="8" id="KW-0106">Calcium</keyword>
<dbReference type="KEGG" id="ccal:113463886"/>
<dbReference type="GO" id="GO:0006644">
    <property type="term" value="P:phospholipid metabolic process"/>
    <property type="evidence" value="ECO:0007669"/>
    <property type="project" value="InterPro"/>
</dbReference>
<evidence type="ECO:0000256" key="12">
    <source>
        <dbReference type="ARBA" id="ARBA00029903"/>
    </source>
</evidence>
<keyword evidence="7" id="KW-0378">Hydrolase</keyword>
<evidence type="ECO:0000256" key="1">
    <source>
        <dbReference type="ARBA" id="ARBA00001913"/>
    </source>
</evidence>
<dbReference type="GeneID" id="113463886"/>
<evidence type="ECO:0000256" key="5">
    <source>
        <dbReference type="ARBA" id="ARBA00022525"/>
    </source>
</evidence>
<keyword evidence="11" id="KW-1015">Disulfide bond</keyword>
<keyword evidence="6" id="KW-0479">Metal-binding</keyword>
<dbReference type="Proteomes" id="UP000694925">
    <property type="component" value="Unplaced"/>
</dbReference>
<dbReference type="GO" id="GO:0016042">
    <property type="term" value="P:lipid catabolic process"/>
    <property type="evidence" value="ECO:0007669"/>
    <property type="project" value="UniProtKB-KW"/>
</dbReference>
<gene>
    <name evidence="16" type="primary">LOC113463886</name>
</gene>
<dbReference type="SUPFAM" id="SSF48619">
    <property type="entry name" value="Phospholipase A2, PLA2"/>
    <property type="match status" value="1"/>
</dbReference>
<feature type="chain" id="PRO_5042479004" description="Phospholipase A2" evidence="13">
    <location>
        <begin position="24"/>
        <end position="186"/>
    </location>
</feature>
<evidence type="ECO:0000313" key="16">
    <source>
        <dbReference type="RefSeq" id="XP_026666785.1"/>
    </source>
</evidence>
<dbReference type="InterPro" id="IPR036444">
    <property type="entry name" value="PLipase_A2_dom_sf"/>
</dbReference>
<feature type="signal peptide" evidence="13">
    <location>
        <begin position="1"/>
        <end position="23"/>
    </location>
</feature>
<evidence type="ECO:0000256" key="7">
    <source>
        <dbReference type="ARBA" id="ARBA00022801"/>
    </source>
</evidence>
<evidence type="ECO:0000256" key="9">
    <source>
        <dbReference type="ARBA" id="ARBA00022963"/>
    </source>
</evidence>
<dbReference type="InterPro" id="IPR033113">
    <property type="entry name" value="PLA2_histidine"/>
</dbReference>
<evidence type="ECO:0000256" key="2">
    <source>
        <dbReference type="ARBA" id="ARBA00004613"/>
    </source>
</evidence>
<dbReference type="GO" id="GO:0046872">
    <property type="term" value="F:metal ion binding"/>
    <property type="evidence" value="ECO:0007669"/>
    <property type="project" value="UniProtKB-KW"/>
</dbReference>
<dbReference type="GO" id="GO:0004623">
    <property type="term" value="F:phospholipase A2 activity"/>
    <property type="evidence" value="ECO:0007669"/>
    <property type="project" value="UniProtKB-EC"/>
</dbReference>
<dbReference type="AlphaFoldDB" id="A0AAJ7RW23"/>
<keyword evidence="9" id="KW-0442">Lipid degradation</keyword>
<reference evidence="16" key="1">
    <citation type="submission" date="2025-08" db="UniProtKB">
        <authorList>
            <consortium name="RefSeq"/>
        </authorList>
    </citation>
    <scope>IDENTIFICATION</scope>
    <source>
        <tissue evidence="16">Whole body</tissue>
    </source>
</reference>
<dbReference type="CTD" id="124432273"/>
<dbReference type="FunFam" id="1.20.90.10:FF:000002">
    <property type="entry name" value="Phospholipase A2 group III"/>
    <property type="match status" value="1"/>
</dbReference>
<comment type="cofactor">
    <cofactor evidence="1">
        <name>Ca(2+)</name>
        <dbReference type="ChEBI" id="CHEBI:29108"/>
    </cofactor>
</comment>
<comment type="subcellular location">
    <subcellularLocation>
        <location evidence="2">Secreted</location>
    </subcellularLocation>
</comment>
<dbReference type="CDD" id="cd04704">
    <property type="entry name" value="PLA2_bee_venom_like"/>
    <property type="match status" value="1"/>
</dbReference>
<dbReference type="Gene3D" id="1.20.90.10">
    <property type="entry name" value="Phospholipase A2 domain"/>
    <property type="match status" value="1"/>
</dbReference>
<dbReference type="Pfam" id="PF05826">
    <property type="entry name" value="Phospholip_A2_2"/>
    <property type="match status" value="1"/>
</dbReference>
<name>A0AAJ7RW23_9HYME</name>
<dbReference type="PROSITE" id="PS00118">
    <property type="entry name" value="PA2_HIS"/>
    <property type="match status" value="1"/>
</dbReference>
<sequence length="186" mass="21818">MNVLSSYVLALCLFIRVSVHVHAWTISYRDDIDNEVDREELERMQLIFPGTKWCGSGNNAEGPQDLGKFKQTDACCRDHDMCSDIIEAGQTKHNLTNTSFYTRLNCKCDEKFYHCLSKSKDNGSKPVKFTYFTVLHTQCYQKDYPIVRCKRKTFIPPRRCLEYELDKNKPMKYQWFDVPTAAMRSR</sequence>
<dbReference type="PANTHER" id="PTHR12253">
    <property type="entry name" value="RH14732P"/>
    <property type="match status" value="1"/>
</dbReference>
<evidence type="ECO:0000256" key="3">
    <source>
        <dbReference type="ARBA" id="ARBA00013278"/>
    </source>
</evidence>
<evidence type="ECO:0000256" key="8">
    <source>
        <dbReference type="ARBA" id="ARBA00022837"/>
    </source>
</evidence>
<proteinExistence type="predicted"/>
<evidence type="ECO:0000256" key="10">
    <source>
        <dbReference type="ARBA" id="ARBA00023098"/>
    </source>
</evidence>
<keyword evidence="10" id="KW-0443">Lipid metabolism</keyword>
<keyword evidence="15" id="KW-1185">Reference proteome</keyword>
<dbReference type="GO" id="GO:0050482">
    <property type="term" value="P:arachidonate secretion"/>
    <property type="evidence" value="ECO:0007669"/>
    <property type="project" value="InterPro"/>
</dbReference>
<accession>A0AAJ7RW23</accession>
<organism evidence="15 16">
    <name type="scientific">Ceratina calcarata</name>
    <dbReference type="NCBI Taxonomy" id="156304"/>
    <lineage>
        <taxon>Eukaryota</taxon>
        <taxon>Metazoa</taxon>
        <taxon>Ecdysozoa</taxon>
        <taxon>Arthropoda</taxon>
        <taxon>Hexapoda</taxon>
        <taxon>Insecta</taxon>
        <taxon>Pterygota</taxon>
        <taxon>Neoptera</taxon>
        <taxon>Endopterygota</taxon>
        <taxon>Hymenoptera</taxon>
        <taxon>Apocrita</taxon>
        <taxon>Aculeata</taxon>
        <taxon>Apoidea</taxon>
        <taxon>Anthophila</taxon>
        <taxon>Apidae</taxon>
        <taxon>Ceratina</taxon>
        <taxon>Zadontomerus</taxon>
    </lineage>
</organism>
<feature type="domain" description="Phospholipase A2-like central" evidence="14">
    <location>
        <begin position="31"/>
        <end position="161"/>
    </location>
</feature>
<keyword evidence="5" id="KW-0964">Secreted</keyword>